<name>A0A3M7T1V7_BRAPC</name>
<gene>
    <name evidence="1" type="ORF">BpHYR1_044718</name>
</gene>
<dbReference type="EMBL" id="REGN01000434">
    <property type="protein sequence ID" value="RNA41927.1"/>
    <property type="molecule type" value="Genomic_DNA"/>
</dbReference>
<evidence type="ECO:0000313" key="1">
    <source>
        <dbReference type="EMBL" id="RNA41927.1"/>
    </source>
</evidence>
<evidence type="ECO:0000313" key="2">
    <source>
        <dbReference type="Proteomes" id="UP000276133"/>
    </source>
</evidence>
<keyword evidence="2" id="KW-1185">Reference proteome</keyword>
<dbReference type="AlphaFoldDB" id="A0A3M7T1V7"/>
<reference evidence="1 2" key="1">
    <citation type="journal article" date="2018" name="Sci. Rep.">
        <title>Genomic signatures of local adaptation to the degree of environmental predictability in rotifers.</title>
        <authorList>
            <person name="Franch-Gras L."/>
            <person name="Hahn C."/>
            <person name="Garcia-Roger E.M."/>
            <person name="Carmona M.J."/>
            <person name="Serra M."/>
            <person name="Gomez A."/>
        </authorList>
    </citation>
    <scope>NUCLEOTIDE SEQUENCE [LARGE SCALE GENOMIC DNA]</scope>
    <source>
        <strain evidence="1">HYR1</strain>
    </source>
</reference>
<dbReference type="Proteomes" id="UP000276133">
    <property type="component" value="Unassembled WGS sequence"/>
</dbReference>
<protein>
    <submittedName>
        <fullName evidence="1">Uncharacterized protein</fullName>
    </submittedName>
</protein>
<proteinExistence type="predicted"/>
<comment type="caution">
    <text evidence="1">The sequence shown here is derived from an EMBL/GenBank/DDBJ whole genome shotgun (WGS) entry which is preliminary data.</text>
</comment>
<organism evidence="1 2">
    <name type="scientific">Brachionus plicatilis</name>
    <name type="common">Marine rotifer</name>
    <name type="synonym">Brachionus muelleri</name>
    <dbReference type="NCBI Taxonomy" id="10195"/>
    <lineage>
        <taxon>Eukaryota</taxon>
        <taxon>Metazoa</taxon>
        <taxon>Spiralia</taxon>
        <taxon>Gnathifera</taxon>
        <taxon>Rotifera</taxon>
        <taxon>Eurotatoria</taxon>
        <taxon>Monogononta</taxon>
        <taxon>Pseudotrocha</taxon>
        <taxon>Ploima</taxon>
        <taxon>Brachionidae</taxon>
        <taxon>Brachionus</taxon>
    </lineage>
</organism>
<accession>A0A3M7T1V7</accession>
<sequence>MIRKIYQLDDSLKIHYYINTIASISPVQINKSKINRNNFRCSDEWRYTGSRALYMRIIKYQIKIYVLNRNYRELHWLLTFDSCHFIIKQNRKPIVSPKYSSNQNAGLQFLN</sequence>